<dbReference type="EMBL" id="LUTY01002504">
    <property type="protein sequence ID" value="OAD20242.1"/>
    <property type="molecule type" value="Genomic_DNA"/>
</dbReference>
<reference evidence="1 2" key="1">
    <citation type="submission" date="2016-05" db="EMBL/GenBank/DDBJ databases">
        <title>Single-cell genome of chain-forming Candidatus Thiomargarita nelsonii and comparison to other large sulfur-oxidizing bacteria.</title>
        <authorList>
            <person name="Winkel M."/>
            <person name="Salman V."/>
            <person name="Woyke T."/>
            <person name="Schulz-Vogt H."/>
            <person name="Richter M."/>
            <person name="Flood B."/>
            <person name="Bailey J."/>
            <person name="Amann R."/>
            <person name="Mussmann M."/>
        </authorList>
    </citation>
    <scope>NUCLEOTIDE SEQUENCE [LARGE SCALE GENOMIC DNA]</scope>
    <source>
        <strain evidence="1 2">THI036</strain>
    </source>
</reference>
<sequence>MAVNYEWGTVFGAWLAMKNPIFSKYFLELRGVWVIQIRSKCLSNFRPPALDK</sequence>
<accession>A0A176RWS8</accession>
<evidence type="ECO:0000313" key="1">
    <source>
        <dbReference type="EMBL" id="OAD20242.1"/>
    </source>
</evidence>
<name>A0A176RWS8_9GAMM</name>
<dbReference type="AlphaFoldDB" id="A0A176RWS8"/>
<evidence type="ECO:0000313" key="2">
    <source>
        <dbReference type="Proteomes" id="UP000076962"/>
    </source>
</evidence>
<keyword evidence="2" id="KW-1185">Reference proteome</keyword>
<protein>
    <submittedName>
        <fullName evidence="1">Uncharacterized protein</fullName>
    </submittedName>
</protein>
<dbReference type="Proteomes" id="UP000076962">
    <property type="component" value="Unassembled WGS sequence"/>
</dbReference>
<comment type="caution">
    <text evidence="1">The sequence shown here is derived from an EMBL/GenBank/DDBJ whole genome shotgun (WGS) entry which is preliminary data.</text>
</comment>
<organism evidence="1 2">
    <name type="scientific">Candidatus Thiomargarita nelsonii</name>
    <dbReference type="NCBI Taxonomy" id="1003181"/>
    <lineage>
        <taxon>Bacteria</taxon>
        <taxon>Pseudomonadati</taxon>
        <taxon>Pseudomonadota</taxon>
        <taxon>Gammaproteobacteria</taxon>
        <taxon>Thiotrichales</taxon>
        <taxon>Thiotrichaceae</taxon>
        <taxon>Thiomargarita</taxon>
    </lineage>
</organism>
<proteinExistence type="predicted"/>
<gene>
    <name evidence="1" type="ORF">THIOM_004072</name>
</gene>